<name>A0A1F6W0J7_9BACT</name>
<dbReference type="PRINTS" id="PR00085">
    <property type="entry name" value="THFDHDRGNASE"/>
</dbReference>
<evidence type="ECO:0000313" key="12">
    <source>
        <dbReference type="EMBL" id="OGI75447.1"/>
    </source>
</evidence>
<dbReference type="InterPro" id="IPR036291">
    <property type="entry name" value="NAD(P)-bd_dom_sf"/>
</dbReference>
<accession>A0A1F6W0J7</accession>
<evidence type="ECO:0000256" key="4">
    <source>
        <dbReference type="ARBA" id="ARBA00022801"/>
    </source>
</evidence>
<feature type="domain" description="Tetrahydrofolate dehydrogenase/cyclohydrolase NAD(P)-binding" evidence="11">
    <location>
        <begin position="138"/>
        <end position="276"/>
    </location>
</feature>
<dbReference type="GO" id="GO:0009113">
    <property type="term" value="P:purine nucleobase biosynthetic process"/>
    <property type="evidence" value="ECO:0007669"/>
    <property type="project" value="TreeGrafter"/>
</dbReference>
<dbReference type="EC" id="1.5.1.5" evidence="9"/>
<dbReference type="FunFam" id="3.40.50.10860:FF:000005">
    <property type="entry name" value="C-1-tetrahydrofolate synthase, cytoplasmic, putative"/>
    <property type="match status" value="1"/>
</dbReference>
<dbReference type="EMBL" id="MFUG01000018">
    <property type="protein sequence ID" value="OGI75447.1"/>
    <property type="molecule type" value="Genomic_DNA"/>
</dbReference>
<dbReference type="GO" id="GO:0004487">
    <property type="term" value="F:methylenetetrahydrofolate dehydrogenase (NAD+) activity"/>
    <property type="evidence" value="ECO:0007669"/>
    <property type="project" value="TreeGrafter"/>
</dbReference>
<dbReference type="UniPathway" id="UPA00193"/>
<evidence type="ECO:0000256" key="6">
    <source>
        <dbReference type="ARBA" id="ARBA00023102"/>
    </source>
</evidence>
<evidence type="ECO:0000313" key="13">
    <source>
        <dbReference type="Proteomes" id="UP000179275"/>
    </source>
</evidence>
<dbReference type="Proteomes" id="UP000179275">
    <property type="component" value="Unassembled WGS sequence"/>
</dbReference>
<keyword evidence="8 9" id="KW-0511">Multifunctional enzyme</keyword>
<evidence type="ECO:0000256" key="2">
    <source>
        <dbReference type="ARBA" id="ARBA00022563"/>
    </source>
</evidence>
<dbReference type="PANTHER" id="PTHR48099">
    <property type="entry name" value="C-1-TETRAHYDROFOLATE SYNTHASE, CYTOPLASMIC-RELATED"/>
    <property type="match status" value="1"/>
</dbReference>
<comment type="similarity">
    <text evidence="9">Belongs to the tetrahydrofolate dehydrogenase/cyclohydrolase family.</text>
</comment>
<dbReference type="SUPFAM" id="SSF51735">
    <property type="entry name" value="NAD(P)-binding Rossmann-fold domains"/>
    <property type="match status" value="1"/>
</dbReference>
<gene>
    <name evidence="9" type="primary">folD</name>
    <name evidence="12" type="ORF">A3C67_01045</name>
</gene>
<dbReference type="GO" id="GO:0009086">
    <property type="term" value="P:methionine biosynthetic process"/>
    <property type="evidence" value="ECO:0007669"/>
    <property type="project" value="UniProtKB-KW"/>
</dbReference>
<feature type="domain" description="Tetrahydrofolate dehydrogenase/cyclohydrolase catalytic" evidence="10">
    <location>
        <begin position="4"/>
        <end position="115"/>
    </location>
</feature>
<comment type="caution">
    <text evidence="12">The sequence shown here is derived from an EMBL/GenBank/DDBJ whole genome shotgun (WGS) entry which is preliminary data.</text>
</comment>
<keyword evidence="6 9" id="KW-0368">Histidine biosynthesis</keyword>
<feature type="binding site" evidence="9">
    <location>
        <position position="228"/>
    </location>
    <ligand>
        <name>NADP(+)</name>
        <dbReference type="ChEBI" id="CHEBI:58349"/>
    </ligand>
</feature>
<evidence type="ECO:0000256" key="9">
    <source>
        <dbReference type="HAMAP-Rule" id="MF_01576"/>
    </source>
</evidence>
<dbReference type="GO" id="GO:0035999">
    <property type="term" value="P:tetrahydrofolate interconversion"/>
    <property type="evidence" value="ECO:0007669"/>
    <property type="project" value="UniProtKB-UniRule"/>
</dbReference>
<dbReference type="GO" id="GO:0005829">
    <property type="term" value="C:cytosol"/>
    <property type="evidence" value="ECO:0007669"/>
    <property type="project" value="TreeGrafter"/>
</dbReference>
<evidence type="ECO:0000259" key="11">
    <source>
        <dbReference type="Pfam" id="PF02882"/>
    </source>
</evidence>
<keyword evidence="4 9" id="KW-0378">Hydrolase</keyword>
<dbReference type="GO" id="GO:0004477">
    <property type="term" value="F:methenyltetrahydrofolate cyclohydrolase activity"/>
    <property type="evidence" value="ECO:0007669"/>
    <property type="project" value="UniProtKB-UniRule"/>
</dbReference>
<keyword evidence="5 9" id="KW-0560">Oxidoreductase</keyword>
<keyword evidence="9" id="KW-0521">NADP</keyword>
<sequence>MELLDGKKLRTEILAKIKSEVTLLSFQPIFCDILVGNDPSSAQYVKMKAKTAESVGIKFHNANFPTSITTGELVEEIKTLNKIKNMCGIIVQLPLPEHLDKRAILDAIDPHLDVDCLGTSASAEFYSGLTAGGIGFPTALACMALLDSLNLNLKGKILVVLGQGELVGRPTAALLRYRGLTYLNISSKTENKAYLLRQADIVISGMGKGKHITGNMIKDGAVIIDAGTSESEGGIVGDVDLESVKNIASHVSPVPGGVGPVTVAMLLNNVLNVAKKLKQ</sequence>
<dbReference type="GO" id="GO:0004488">
    <property type="term" value="F:methylenetetrahydrofolate dehydrogenase (NADP+) activity"/>
    <property type="evidence" value="ECO:0007669"/>
    <property type="project" value="UniProtKB-UniRule"/>
</dbReference>
<dbReference type="PANTHER" id="PTHR48099:SF3">
    <property type="entry name" value="METHYLENETETRAHYDROFOLATE DEHYDROGENASE [NAD(+)]"/>
    <property type="match status" value="1"/>
</dbReference>
<evidence type="ECO:0000256" key="7">
    <source>
        <dbReference type="ARBA" id="ARBA00023167"/>
    </source>
</evidence>
<dbReference type="InterPro" id="IPR000672">
    <property type="entry name" value="THF_DH/CycHdrlase"/>
</dbReference>
<proteinExistence type="inferred from homology"/>
<comment type="catalytic activity">
    <reaction evidence="9">
        <text>(6R)-5,10-methylene-5,6,7,8-tetrahydrofolate + NADP(+) = (6R)-5,10-methenyltetrahydrofolate + NADPH</text>
        <dbReference type="Rhea" id="RHEA:22812"/>
        <dbReference type="ChEBI" id="CHEBI:15636"/>
        <dbReference type="ChEBI" id="CHEBI:57455"/>
        <dbReference type="ChEBI" id="CHEBI:57783"/>
        <dbReference type="ChEBI" id="CHEBI:58349"/>
        <dbReference type="EC" id="1.5.1.5"/>
    </reaction>
</comment>
<comment type="catalytic activity">
    <reaction evidence="9">
        <text>(6R)-5,10-methenyltetrahydrofolate + H2O = (6R)-10-formyltetrahydrofolate + H(+)</text>
        <dbReference type="Rhea" id="RHEA:23700"/>
        <dbReference type="ChEBI" id="CHEBI:15377"/>
        <dbReference type="ChEBI" id="CHEBI:15378"/>
        <dbReference type="ChEBI" id="CHEBI:57455"/>
        <dbReference type="ChEBI" id="CHEBI:195366"/>
        <dbReference type="EC" id="3.5.4.9"/>
    </reaction>
</comment>
<dbReference type="InterPro" id="IPR046346">
    <property type="entry name" value="Aminoacid_DH-like_N_sf"/>
</dbReference>
<evidence type="ECO:0000259" key="10">
    <source>
        <dbReference type="Pfam" id="PF00763"/>
    </source>
</evidence>
<dbReference type="Gene3D" id="3.40.50.720">
    <property type="entry name" value="NAD(P)-binding Rossmann-like Domain"/>
    <property type="match status" value="1"/>
</dbReference>
<comment type="function">
    <text evidence="9">Catalyzes the oxidation of 5,10-methylenetetrahydrofolate to 5,10-methenyltetrahydrofolate and then the hydrolysis of 5,10-methenyltetrahydrofolate to 10-formyltetrahydrofolate.</text>
</comment>
<keyword evidence="9" id="KW-0028">Amino-acid biosynthesis</keyword>
<dbReference type="GO" id="GO:0006164">
    <property type="term" value="P:purine nucleotide biosynthetic process"/>
    <property type="evidence" value="ECO:0007669"/>
    <property type="project" value="UniProtKB-KW"/>
</dbReference>
<dbReference type="InterPro" id="IPR020630">
    <property type="entry name" value="THF_DH/CycHdrlase_cat_dom"/>
</dbReference>
<evidence type="ECO:0000256" key="5">
    <source>
        <dbReference type="ARBA" id="ARBA00023002"/>
    </source>
</evidence>
<protein>
    <recommendedName>
        <fullName evidence="9">Bifunctional protein FolD</fullName>
    </recommendedName>
    <domain>
        <recommendedName>
            <fullName evidence="9">Methylenetetrahydrofolate dehydrogenase</fullName>
            <ecNumber evidence="9">1.5.1.5</ecNumber>
        </recommendedName>
    </domain>
    <domain>
        <recommendedName>
            <fullName evidence="9">Methenyltetrahydrofolate cyclohydrolase</fullName>
            <ecNumber evidence="9">3.5.4.9</ecNumber>
        </recommendedName>
    </domain>
</protein>
<dbReference type="GO" id="GO:0000105">
    <property type="term" value="P:L-histidine biosynthetic process"/>
    <property type="evidence" value="ECO:0007669"/>
    <property type="project" value="UniProtKB-KW"/>
</dbReference>
<dbReference type="Pfam" id="PF00763">
    <property type="entry name" value="THF_DHG_CYH"/>
    <property type="match status" value="1"/>
</dbReference>
<dbReference type="Gene3D" id="3.40.50.10860">
    <property type="entry name" value="Leucine Dehydrogenase, chain A, domain 1"/>
    <property type="match status" value="1"/>
</dbReference>
<reference evidence="12 13" key="1">
    <citation type="journal article" date="2016" name="Nat. Commun.">
        <title>Thousands of microbial genomes shed light on interconnected biogeochemical processes in an aquifer system.</title>
        <authorList>
            <person name="Anantharaman K."/>
            <person name="Brown C.T."/>
            <person name="Hug L.A."/>
            <person name="Sharon I."/>
            <person name="Castelle C.J."/>
            <person name="Probst A.J."/>
            <person name="Thomas B.C."/>
            <person name="Singh A."/>
            <person name="Wilkins M.J."/>
            <person name="Karaoz U."/>
            <person name="Brodie E.L."/>
            <person name="Williams K.H."/>
            <person name="Hubbard S.S."/>
            <person name="Banfield J.F."/>
        </authorList>
    </citation>
    <scope>NUCLEOTIDE SEQUENCE [LARGE SCALE GENOMIC DNA]</scope>
</reference>
<dbReference type="InterPro" id="IPR020631">
    <property type="entry name" value="THF_DH/CycHdrlase_NAD-bd_dom"/>
</dbReference>
<keyword evidence="3 9" id="KW-0658">Purine biosynthesis</keyword>
<comment type="subunit">
    <text evidence="1 9">Homodimer.</text>
</comment>
<dbReference type="EC" id="3.5.4.9" evidence="9"/>
<evidence type="ECO:0000256" key="1">
    <source>
        <dbReference type="ARBA" id="ARBA00011738"/>
    </source>
</evidence>
<keyword evidence="2 9" id="KW-0554">One-carbon metabolism</keyword>
<dbReference type="AlphaFoldDB" id="A0A1F6W0J7"/>
<comment type="caution">
    <text evidence="9">Lacks conserved residue(s) required for the propagation of feature annotation.</text>
</comment>
<feature type="binding site" evidence="9">
    <location>
        <begin position="162"/>
        <end position="164"/>
    </location>
    <ligand>
        <name>NADP(+)</name>
        <dbReference type="ChEBI" id="CHEBI:58349"/>
    </ligand>
</feature>
<dbReference type="Pfam" id="PF02882">
    <property type="entry name" value="THF_DHG_CYH_C"/>
    <property type="match status" value="1"/>
</dbReference>
<evidence type="ECO:0000256" key="8">
    <source>
        <dbReference type="ARBA" id="ARBA00023268"/>
    </source>
</evidence>
<organism evidence="12 13">
    <name type="scientific">Candidatus Nomurabacteria bacterium RIFCSPHIGHO2_02_FULL_42_19</name>
    <dbReference type="NCBI Taxonomy" id="1801756"/>
    <lineage>
        <taxon>Bacteria</taxon>
        <taxon>Candidatus Nomuraibacteriota</taxon>
    </lineage>
</organism>
<dbReference type="SUPFAM" id="SSF53223">
    <property type="entry name" value="Aminoacid dehydrogenase-like, N-terminal domain"/>
    <property type="match status" value="1"/>
</dbReference>
<comment type="pathway">
    <text evidence="9">One-carbon metabolism; tetrahydrofolate interconversion.</text>
</comment>
<dbReference type="STRING" id="1801756.A3C67_01045"/>
<evidence type="ECO:0000256" key="3">
    <source>
        <dbReference type="ARBA" id="ARBA00022755"/>
    </source>
</evidence>
<dbReference type="HAMAP" id="MF_01576">
    <property type="entry name" value="THF_DHG_CYH"/>
    <property type="match status" value="1"/>
</dbReference>
<keyword evidence="7 9" id="KW-0486">Methionine biosynthesis</keyword>